<dbReference type="SUPFAM" id="SSF88946">
    <property type="entry name" value="Sigma2 domain of RNA polymerase sigma factors"/>
    <property type="match status" value="1"/>
</dbReference>
<dbReference type="InterPro" id="IPR013325">
    <property type="entry name" value="RNA_pol_sigma_r2"/>
</dbReference>
<proteinExistence type="predicted"/>
<dbReference type="GO" id="GO:0006352">
    <property type="term" value="P:DNA-templated transcription initiation"/>
    <property type="evidence" value="ECO:0007669"/>
    <property type="project" value="InterPro"/>
</dbReference>
<evidence type="ECO:0000313" key="1">
    <source>
        <dbReference type="EMBL" id="GIH05254.1"/>
    </source>
</evidence>
<dbReference type="Gene3D" id="1.10.1740.10">
    <property type="match status" value="1"/>
</dbReference>
<comment type="caution">
    <text evidence="1">The sequence shown here is derived from an EMBL/GenBank/DDBJ whole genome shotgun (WGS) entry which is preliminary data.</text>
</comment>
<sequence length="75" mass="8539">MNLSGGRGDYQGVENVRRDALLVVQAQLGDRRALAELVRLWHDPLWRYVRRMLNGPGRAWTARRIAAAASLGRKR</sequence>
<dbReference type="EMBL" id="BONY01000017">
    <property type="protein sequence ID" value="GIH05254.1"/>
    <property type="molecule type" value="Genomic_DNA"/>
</dbReference>
<name>A0A8J3Q899_9ACTN</name>
<organism evidence="1 2">
    <name type="scientific">Rhizocola hellebori</name>
    <dbReference type="NCBI Taxonomy" id="1392758"/>
    <lineage>
        <taxon>Bacteria</taxon>
        <taxon>Bacillati</taxon>
        <taxon>Actinomycetota</taxon>
        <taxon>Actinomycetes</taxon>
        <taxon>Micromonosporales</taxon>
        <taxon>Micromonosporaceae</taxon>
        <taxon>Rhizocola</taxon>
    </lineage>
</organism>
<keyword evidence="2" id="KW-1185">Reference proteome</keyword>
<reference evidence="1" key="1">
    <citation type="submission" date="2021-01" db="EMBL/GenBank/DDBJ databases">
        <title>Whole genome shotgun sequence of Rhizocola hellebori NBRC 109834.</title>
        <authorList>
            <person name="Komaki H."/>
            <person name="Tamura T."/>
        </authorList>
    </citation>
    <scope>NUCLEOTIDE SEQUENCE</scope>
    <source>
        <strain evidence="1">NBRC 109834</strain>
    </source>
</reference>
<dbReference type="GO" id="GO:0003700">
    <property type="term" value="F:DNA-binding transcription factor activity"/>
    <property type="evidence" value="ECO:0007669"/>
    <property type="project" value="InterPro"/>
</dbReference>
<accession>A0A8J3Q899</accession>
<gene>
    <name evidence="1" type="ORF">Rhe02_33210</name>
</gene>
<dbReference type="Proteomes" id="UP000612899">
    <property type="component" value="Unassembled WGS sequence"/>
</dbReference>
<protein>
    <submittedName>
        <fullName evidence="1">Uncharacterized protein</fullName>
    </submittedName>
</protein>
<evidence type="ECO:0000313" key="2">
    <source>
        <dbReference type="Proteomes" id="UP000612899"/>
    </source>
</evidence>
<dbReference type="AlphaFoldDB" id="A0A8J3Q899"/>